<sequence length="57" mass="6813">MADPETNDPLEELVSLNFKITERQRREFKVWCAERGITQVDGFRRGFKLLKDTEKRN</sequence>
<evidence type="ECO:0000313" key="1">
    <source>
        <dbReference type="EMBL" id="RLJ36254.1"/>
    </source>
</evidence>
<dbReference type="AlphaFoldDB" id="A0A497VBD3"/>
<organism evidence="1 2">
    <name type="scientific">Litoreibacter meonggei</name>
    <dbReference type="NCBI Taxonomy" id="1049199"/>
    <lineage>
        <taxon>Bacteria</taxon>
        <taxon>Pseudomonadati</taxon>
        <taxon>Pseudomonadota</taxon>
        <taxon>Alphaproteobacteria</taxon>
        <taxon>Rhodobacterales</taxon>
        <taxon>Roseobacteraceae</taxon>
        <taxon>Litoreibacter</taxon>
    </lineage>
</organism>
<comment type="caution">
    <text evidence="1">The sequence shown here is derived from an EMBL/GenBank/DDBJ whole genome shotgun (WGS) entry which is preliminary data.</text>
</comment>
<reference evidence="1 2" key="1">
    <citation type="submission" date="2018-10" db="EMBL/GenBank/DDBJ databases">
        <title>Genomic Encyclopedia of Archaeal and Bacterial Type Strains, Phase II (KMG-II): from individual species to whole genera.</title>
        <authorList>
            <person name="Goeker M."/>
        </authorList>
    </citation>
    <scope>NUCLEOTIDE SEQUENCE [LARGE SCALE GENOMIC DNA]</scope>
    <source>
        <strain evidence="1 2">DSM 29466</strain>
    </source>
</reference>
<proteinExistence type="predicted"/>
<accession>A0A497VBD3</accession>
<name>A0A497VBD3_9RHOB</name>
<protein>
    <submittedName>
        <fullName evidence="1">Uncharacterized protein</fullName>
    </submittedName>
</protein>
<keyword evidence="2" id="KW-1185">Reference proteome</keyword>
<dbReference type="Proteomes" id="UP000269157">
    <property type="component" value="Unassembled WGS sequence"/>
</dbReference>
<dbReference type="EMBL" id="RCCE01000009">
    <property type="protein sequence ID" value="RLJ36254.1"/>
    <property type="molecule type" value="Genomic_DNA"/>
</dbReference>
<evidence type="ECO:0000313" key="2">
    <source>
        <dbReference type="Proteomes" id="UP000269157"/>
    </source>
</evidence>
<gene>
    <name evidence="1" type="ORF">BCF46_3836</name>
</gene>